<feature type="region of interest" description="Disordered" evidence="1">
    <location>
        <begin position="118"/>
        <end position="165"/>
    </location>
</feature>
<feature type="domain" description="Baseplate hub protein gp44/GpP-like C-terminal" evidence="2">
    <location>
        <begin position="32"/>
        <end position="114"/>
    </location>
</feature>
<accession>A0A426FJA7</accession>
<dbReference type="STRING" id="1263831.F543_5780"/>
<feature type="compositionally biased region" description="Basic residues" evidence="1">
    <location>
        <begin position="131"/>
        <end position="151"/>
    </location>
</feature>
<evidence type="ECO:0000313" key="4">
    <source>
        <dbReference type="Proteomes" id="UP000276010"/>
    </source>
</evidence>
<organism evidence="3 4">
    <name type="scientific">Bibersteinia trehalosi</name>
    <name type="common">Pasteurella trehalosi</name>
    <dbReference type="NCBI Taxonomy" id="47735"/>
    <lineage>
        <taxon>Bacteria</taxon>
        <taxon>Pseudomonadati</taxon>
        <taxon>Pseudomonadota</taxon>
        <taxon>Gammaproteobacteria</taxon>
        <taxon>Pasteurellales</taxon>
        <taxon>Pasteurellaceae</taxon>
        <taxon>Bibersteinia</taxon>
    </lineage>
</organism>
<evidence type="ECO:0000256" key="1">
    <source>
        <dbReference type="SAM" id="MobiDB-lite"/>
    </source>
</evidence>
<sequence>MSASGLKVEVTDNEIRRYRPTIIIADDNMTGASGYQRADWERKRRAAEGTKETAKVRGWFKPDGSLWLPNEIVVLDAPLFGINKVERLVVDCTYTLDESGMLTVMTLMHRDAFDEPADETLDDVDDASGKKTAKKGKSTDKKKGKSKKAKKSDKDNVAEFTGFIK</sequence>
<evidence type="ECO:0000259" key="2">
    <source>
        <dbReference type="Pfam" id="PF21929"/>
    </source>
</evidence>
<dbReference type="Proteomes" id="UP000276010">
    <property type="component" value="Unassembled WGS sequence"/>
</dbReference>
<dbReference type="SUPFAM" id="SSF69279">
    <property type="entry name" value="Phage tail proteins"/>
    <property type="match status" value="1"/>
</dbReference>
<dbReference type="Gene3D" id="2.30.300.10">
    <property type="entry name" value="Baseplate protein-like domain - beta roll fold"/>
    <property type="match status" value="1"/>
</dbReference>
<dbReference type="Pfam" id="PF21929">
    <property type="entry name" value="GpP_4th"/>
    <property type="match status" value="1"/>
</dbReference>
<dbReference type="EMBL" id="RRUC01000015">
    <property type="protein sequence ID" value="RRN04688.1"/>
    <property type="molecule type" value="Genomic_DNA"/>
</dbReference>
<dbReference type="InterPro" id="IPR053982">
    <property type="entry name" value="Gp44/GpP-like_C"/>
</dbReference>
<evidence type="ECO:0000313" key="3">
    <source>
        <dbReference type="EMBL" id="RRN04688.1"/>
    </source>
</evidence>
<comment type="caution">
    <text evidence="3">The sequence shown here is derived from an EMBL/GenBank/DDBJ whole genome shotgun (WGS) entry which is preliminary data.</text>
</comment>
<name>A0A426FJA7_BIBTR</name>
<proteinExistence type="predicted"/>
<protein>
    <submittedName>
        <fullName evidence="3">Phage tail protein</fullName>
    </submittedName>
</protein>
<gene>
    <name evidence="3" type="ORF">EIM44_04420</name>
</gene>
<dbReference type="RefSeq" id="WP_125134701.1">
    <property type="nucleotide sequence ID" value="NZ_RRUC01000015.1"/>
</dbReference>
<reference evidence="3 4" key="1">
    <citation type="submission" date="2018-11" db="EMBL/GenBank/DDBJ databases">
        <title>Whole genome sequence of Bibersteinia trehalosi strain OADDL-BT1 an multidrug resistant pathogen isolate.</title>
        <authorList>
            <person name="Couger M."/>
            <person name="Ramachandran A."/>
        </authorList>
    </citation>
    <scope>NUCLEOTIDE SEQUENCE [LARGE SCALE GENOMIC DNA]</scope>
    <source>
        <strain evidence="3 4">OADDL-BT1</strain>
    </source>
</reference>
<dbReference type="AlphaFoldDB" id="A0A426FJA7"/>